<sequence length="39" mass="4331">MHIDELLNNALNIGGGYLNPTNRYGVVDPNSSIKTWTQN</sequence>
<dbReference type="AlphaFoldDB" id="E4RV27"/>
<dbReference type="EMBL" id="CP002305">
    <property type="protein sequence ID" value="ADQ17907.1"/>
    <property type="molecule type" value="Genomic_DNA"/>
</dbReference>
<dbReference type="STRING" id="649349.Lbys_2222"/>
<keyword evidence="2" id="KW-1185">Reference proteome</keyword>
<dbReference type="Proteomes" id="UP000007435">
    <property type="component" value="Chromosome"/>
</dbReference>
<accession>E4RV27</accession>
<evidence type="ECO:0000313" key="1">
    <source>
        <dbReference type="EMBL" id="ADQ17907.1"/>
    </source>
</evidence>
<dbReference type="HOGENOM" id="CLU_3312024_0_0_10"/>
<gene>
    <name evidence="1" type="ordered locus">Lbys_2222</name>
</gene>
<proteinExistence type="predicted"/>
<reference evidence="1 2" key="2">
    <citation type="journal article" date="2011" name="Stand. Genomic Sci.">
        <title>Complete genome sequence of Leadbetterella byssophila type strain (4M15).</title>
        <authorList>
            <person name="Abt B."/>
            <person name="Teshima H."/>
            <person name="Lucas S."/>
            <person name="Lapidus A."/>
            <person name="Del Rio T.G."/>
            <person name="Nolan M."/>
            <person name="Tice H."/>
            <person name="Cheng J.F."/>
            <person name="Pitluck S."/>
            <person name="Liolios K."/>
            <person name="Pagani I."/>
            <person name="Ivanova N."/>
            <person name="Mavromatis K."/>
            <person name="Pati A."/>
            <person name="Tapia R."/>
            <person name="Han C."/>
            <person name="Goodwin L."/>
            <person name="Chen A."/>
            <person name="Palaniappan K."/>
            <person name="Land M."/>
            <person name="Hauser L."/>
            <person name="Chang Y.J."/>
            <person name="Jeffries C.D."/>
            <person name="Rohde M."/>
            <person name="Goker M."/>
            <person name="Tindall B.J."/>
            <person name="Detter J.C."/>
            <person name="Woyke T."/>
            <person name="Bristow J."/>
            <person name="Eisen J.A."/>
            <person name="Markowitz V."/>
            <person name="Hugenholtz P."/>
            <person name="Klenk H.P."/>
            <person name="Kyrpides N.C."/>
        </authorList>
    </citation>
    <scope>NUCLEOTIDE SEQUENCE [LARGE SCALE GENOMIC DNA]</scope>
    <source>
        <strain evidence="2">DSM 17132 / JCM 16389 / KACC 11308 / NBRC 106382 / 4M15</strain>
    </source>
</reference>
<organism evidence="1 2">
    <name type="scientific">Leadbetterella byssophila (strain DSM 17132 / JCM 16389 / KACC 11308 / NBRC 106382 / 4M15)</name>
    <dbReference type="NCBI Taxonomy" id="649349"/>
    <lineage>
        <taxon>Bacteria</taxon>
        <taxon>Pseudomonadati</taxon>
        <taxon>Bacteroidota</taxon>
        <taxon>Cytophagia</taxon>
        <taxon>Cytophagales</taxon>
        <taxon>Leadbetterellaceae</taxon>
        <taxon>Leadbetterella</taxon>
    </lineage>
</organism>
<reference key="1">
    <citation type="submission" date="2010-11" db="EMBL/GenBank/DDBJ databases">
        <title>The complete genome of Leadbetterella byssophila DSM 17132.</title>
        <authorList>
            <consortium name="US DOE Joint Genome Institute (JGI-PGF)"/>
            <person name="Lucas S."/>
            <person name="Copeland A."/>
            <person name="Lapidus A."/>
            <person name="Glavina del Rio T."/>
            <person name="Dalin E."/>
            <person name="Tice H."/>
            <person name="Bruce D."/>
            <person name="Goodwin L."/>
            <person name="Pitluck S."/>
            <person name="Kyrpides N."/>
            <person name="Mavromatis K."/>
            <person name="Ivanova N."/>
            <person name="Teshima H."/>
            <person name="Brettin T."/>
            <person name="Detter J.C."/>
            <person name="Han C."/>
            <person name="Tapia R."/>
            <person name="Land M."/>
            <person name="Hauser L."/>
            <person name="Markowitz V."/>
            <person name="Cheng J.-F."/>
            <person name="Hugenholtz P."/>
            <person name="Woyke T."/>
            <person name="Wu D."/>
            <person name="Tindall B."/>
            <person name="Pomrenke H.G."/>
            <person name="Brambilla E."/>
            <person name="Klenk H.-P."/>
            <person name="Eisen J.A."/>
        </authorList>
    </citation>
    <scope>NUCLEOTIDE SEQUENCE [LARGE SCALE GENOMIC DNA]</scope>
    <source>
        <strain>DSM 17132</strain>
    </source>
</reference>
<dbReference type="KEGG" id="lby:Lbys_2222"/>
<protein>
    <submittedName>
        <fullName evidence="1">Uncharacterized protein</fullName>
    </submittedName>
</protein>
<evidence type="ECO:0000313" key="2">
    <source>
        <dbReference type="Proteomes" id="UP000007435"/>
    </source>
</evidence>
<name>E4RV27_LEAB4</name>